<protein>
    <recommendedName>
        <fullName evidence="3">Ribosome biogenesis protein RLP24</fullName>
    </recommendedName>
</protein>
<keyword evidence="5" id="KW-0539">Nucleus</keyword>
<comment type="caution">
    <text evidence="8">The sequence shown here is derived from an EMBL/GenBank/DDBJ whole genome shotgun (WGS) entry which is preliminary data.</text>
</comment>
<evidence type="ECO:0000256" key="1">
    <source>
        <dbReference type="ARBA" id="ARBA00004123"/>
    </source>
</evidence>
<dbReference type="Gene3D" id="2.30.170.20">
    <property type="entry name" value="Ribosomal protein L24e"/>
    <property type="match status" value="1"/>
</dbReference>
<dbReference type="CDD" id="cd00472">
    <property type="entry name" value="Ribosomal_L24e_L24"/>
    <property type="match status" value="1"/>
</dbReference>
<evidence type="ECO:0000256" key="2">
    <source>
        <dbReference type="ARBA" id="ARBA00005647"/>
    </source>
</evidence>
<dbReference type="InterPro" id="IPR038630">
    <property type="entry name" value="L24e/L24_sf"/>
</dbReference>
<keyword evidence="4" id="KW-0690">Ribosome biogenesis</keyword>
<dbReference type="FunFam" id="2.30.170.20:FF:000001">
    <property type="entry name" value="probable ribosome biogenesis protein RLP24"/>
    <property type="match status" value="1"/>
</dbReference>
<dbReference type="SUPFAM" id="SSF57716">
    <property type="entry name" value="Glucocorticoid receptor-like (DNA-binding domain)"/>
    <property type="match status" value="1"/>
</dbReference>
<feature type="region of interest" description="Disordered" evidence="6">
    <location>
        <begin position="209"/>
        <end position="241"/>
    </location>
</feature>
<comment type="similarity">
    <text evidence="2">Belongs to the eukaryotic ribosomal protein eL24 family.</text>
</comment>
<evidence type="ECO:0000313" key="9">
    <source>
        <dbReference type="Proteomes" id="UP000054564"/>
    </source>
</evidence>
<feature type="domain" description="TRASH" evidence="7">
    <location>
        <begin position="6"/>
        <end position="44"/>
    </location>
</feature>
<evidence type="ECO:0000313" key="8">
    <source>
        <dbReference type="EMBL" id="KNE90341.1"/>
    </source>
</evidence>
<dbReference type="GO" id="GO:0003735">
    <property type="term" value="F:structural constituent of ribosome"/>
    <property type="evidence" value="ECO:0007669"/>
    <property type="project" value="InterPro"/>
</dbReference>
<dbReference type="PANTHER" id="PTHR10792">
    <property type="entry name" value="60S RIBOSOMAL PROTEIN L24"/>
    <property type="match status" value="1"/>
</dbReference>
<evidence type="ECO:0000256" key="6">
    <source>
        <dbReference type="SAM" id="MobiDB-lite"/>
    </source>
</evidence>
<dbReference type="InterPro" id="IPR023442">
    <property type="entry name" value="Ribosomal_eL24_CS"/>
</dbReference>
<sequence length="241" mass="27101">MRIEKCYFCGANVYPGHGTMFVRNDAKMFRFCRSKCHKNFKMKRNPRKVRWTKAFRKAAGKEMAIDSTLEFEKRRNVPVKYDRELVQTTITAIDRVAAIKAKREKAFYSARMAAAAPVVRKSMAVEVVKDRHVLGLKDDELTAKAVEAAESRLSVITAREEEKKASRRPKKAQTEDLEMDAVVEEAGESAVDATQAISKALVSAALATRSQPEQAKMKMKVKNKATRKSALVPANQSMDLD</sequence>
<dbReference type="InterPro" id="IPR000988">
    <property type="entry name" value="Ribosomal_eL24-rel_N"/>
</dbReference>
<dbReference type="AlphaFoldDB" id="A0A0L0UTT6"/>
<feature type="compositionally biased region" description="Basic residues" evidence="6">
    <location>
        <begin position="217"/>
        <end position="227"/>
    </location>
</feature>
<proteinExistence type="inferred from homology"/>
<dbReference type="InterPro" id="IPR011017">
    <property type="entry name" value="TRASH_dom"/>
</dbReference>
<keyword evidence="9" id="KW-1185">Reference proteome</keyword>
<dbReference type="PANTHER" id="PTHR10792:SF8">
    <property type="entry name" value="RIBOSOME BIOGENESIS PROTEIN RLP24-RELATED"/>
    <property type="match status" value="1"/>
</dbReference>
<dbReference type="Pfam" id="PF01246">
    <property type="entry name" value="Ribosomal_L24e"/>
    <property type="match status" value="1"/>
</dbReference>
<evidence type="ECO:0000256" key="4">
    <source>
        <dbReference type="ARBA" id="ARBA00022517"/>
    </source>
</evidence>
<dbReference type="GO" id="GO:0005730">
    <property type="term" value="C:nucleolus"/>
    <property type="evidence" value="ECO:0007669"/>
    <property type="project" value="TreeGrafter"/>
</dbReference>
<dbReference type="GO" id="GO:0042273">
    <property type="term" value="P:ribosomal large subunit biogenesis"/>
    <property type="evidence" value="ECO:0007669"/>
    <property type="project" value="TreeGrafter"/>
</dbReference>
<name>A0A0L0UTT6_9BASI</name>
<gene>
    <name evidence="8" type="ORF">PSTG_16212</name>
</gene>
<dbReference type="PROSITE" id="PS01073">
    <property type="entry name" value="RIBOSOMAL_L24E"/>
    <property type="match status" value="1"/>
</dbReference>
<evidence type="ECO:0000256" key="3">
    <source>
        <dbReference type="ARBA" id="ARBA00018397"/>
    </source>
</evidence>
<dbReference type="EMBL" id="AJIL01000262">
    <property type="protein sequence ID" value="KNE90341.1"/>
    <property type="molecule type" value="Genomic_DNA"/>
</dbReference>
<dbReference type="Proteomes" id="UP000054564">
    <property type="component" value="Unassembled WGS sequence"/>
</dbReference>
<reference evidence="9" key="1">
    <citation type="submission" date="2014-03" db="EMBL/GenBank/DDBJ databases">
        <title>The Genome Sequence of Puccinia striiformis f. sp. tritici PST-78.</title>
        <authorList>
            <consortium name="The Broad Institute Genome Sequencing Platform"/>
            <person name="Cuomo C."/>
            <person name="Hulbert S."/>
            <person name="Chen X."/>
            <person name="Walker B."/>
            <person name="Young S.K."/>
            <person name="Zeng Q."/>
            <person name="Gargeya S."/>
            <person name="Fitzgerald M."/>
            <person name="Haas B."/>
            <person name="Abouelleil A."/>
            <person name="Alvarado L."/>
            <person name="Arachchi H.M."/>
            <person name="Berlin A.M."/>
            <person name="Chapman S.B."/>
            <person name="Goldberg J."/>
            <person name="Griggs A."/>
            <person name="Gujja S."/>
            <person name="Hansen M."/>
            <person name="Howarth C."/>
            <person name="Imamovic A."/>
            <person name="Larimer J."/>
            <person name="McCowan C."/>
            <person name="Montmayeur A."/>
            <person name="Murphy C."/>
            <person name="Neiman D."/>
            <person name="Pearson M."/>
            <person name="Priest M."/>
            <person name="Roberts A."/>
            <person name="Saif S."/>
            <person name="Shea T."/>
            <person name="Sisk P."/>
            <person name="Sykes S."/>
            <person name="Wortman J."/>
            <person name="Nusbaum C."/>
            <person name="Birren B."/>
        </authorList>
    </citation>
    <scope>NUCLEOTIDE SEQUENCE [LARGE SCALE GENOMIC DNA]</scope>
    <source>
        <strain evidence="9">race PST-78</strain>
    </source>
</reference>
<organism evidence="8 9">
    <name type="scientific">Puccinia striiformis f. sp. tritici PST-78</name>
    <dbReference type="NCBI Taxonomy" id="1165861"/>
    <lineage>
        <taxon>Eukaryota</taxon>
        <taxon>Fungi</taxon>
        <taxon>Dikarya</taxon>
        <taxon>Basidiomycota</taxon>
        <taxon>Pucciniomycotina</taxon>
        <taxon>Pucciniomycetes</taxon>
        <taxon>Pucciniales</taxon>
        <taxon>Pucciniaceae</taxon>
        <taxon>Puccinia</taxon>
    </lineage>
</organism>
<dbReference type="SMART" id="SM00746">
    <property type="entry name" value="TRASH"/>
    <property type="match status" value="1"/>
</dbReference>
<evidence type="ECO:0000259" key="7">
    <source>
        <dbReference type="SMART" id="SM00746"/>
    </source>
</evidence>
<evidence type="ECO:0000256" key="5">
    <source>
        <dbReference type="ARBA" id="ARBA00023242"/>
    </source>
</evidence>
<accession>A0A0L0UTT6</accession>
<dbReference type="STRING" id="1165861.A0A0L0UTT6"/>
<dbReference type="OrthoDB" id="10262490at2759"/>
<dbReference type="InterPro" id="IPR056366">
    <property type="entry name" value="Ribosomal_eL24"/>
</dbReference>
<comment type="subcellular location">
    <subcellularLocation>
        <location evidence="1">Nucleus</location>
    </subcellularLocation>
</comment>